<dbReference type="InterPro" id="IPR001387">
    <property type="entry name" value="Cro/C1-type_HTH"/>
</dbReference>
<evidence type="ECO:0000313" key="2">
    <source>
        <dbReference type="EMBL" id="MBP2179425.1"/>
    </source>
</evidence>
<dbReference type="SMART" id="SM00530">
    <property type="entry name" value="HTH_XRE"/>
    <property type="match status" value="1"/>
</dbReference>
<dbReference type="RefSeq" id="WP_209663136.1">
    <property type="nucleotide sequence ID" value="NZ_JAGGMS010000001.1"/>
</dbReference>
<dbReference type="InterPro" id="IPR010982">
    <property type="entry name" value="Lambda_DNA-bd_dom_sf"/>
</dbReference>
<gene>
    <name evidence="2" type="ORF">JOM49_000951</name>
</gene>
<dbReference type="Proteomes" id="UP000741013">
    <property type="component" value="Unassembled WGS sequence"/>
</dbReference>
<name>A0ABS4PJ66_9PSEU</name>
<dbReference type="PROSITE" id="PS50943">
    <property type="entry name" value="HTH_CROC1"/>
    <property type="match status" value="1"/>
</dbReference>
<keyword evidence="3" id="KW-1185">Reference proteome</keyword>
<proteinExistence type="predicted"/>
<dbReference type="InterPro" id="IPR043917">
    <property type="entry name" value="DUF5753"/>
</dbReference>
<organism evidence="2 3">
    <name type="scientific">Amycolatopsis magusensis</name>
    <dbReference type="NCBI Taxonomy" id="882444"/>
    <lineage>
        <taxon>Bacteria</taxon>
        <taxon>Bacillati</taxon>
        <taxon>Actinomycetota</taxon>
        <taxon>Actinomycetes</taxon>
        <taxon>Pseudonocardiales</taxon>
        <taxon>Pseudonocardiaceae</taxon>
        <taxon>Amycolatopsis</taxon>
    </lineage>
</organism>
<dbReference type="EMBL" id="JAGGMS010000001">
    <property type="protein sequence ID" value="MBP2179425.1"/>
    <property type="molecule type" value="Genomic_DNA"/>
</dbReference>
<dbReference type="Pfam" id="PF19054">
    <property type="entry name" value="DUF5753"/>
    <property type="match status" value="1"/>
</dbReference>
<comment type="caution">
    <text evidence="2">The sequence shown here is derived from an EMBL/GenBank/DDBJ whole genome shotgun (WGS) entry which is preliminary data.</text>
</comment>
<reference evidence="2 3" key="1">
    <citation type="submission" date="2021-03" db="EMBL/GenBank/DDBJ databases">
        <title>Sequencing the genomes of 1000 actinobacteria strains.</title>
        <authorList>
            <person name="Klenk H.-P."/>
        </authorList>
    </citation>
    <scope>NUCLEOTIDE SEQUENCE [LARGE SCALE GENOMIC DNA]</scope>
    <source>
        <strain evidence="2 3">DSM 45510</strain>
    </source>
</reference>
<sequence>MASIQGPVIPRRRIAEHLRRLREEAGRTLEDVASELLISTSKLSRLENAQGSPQSRDVRDLIRLYGIEGTELADKLMRWARNAGKQGWWADYSQTLPSGLDSHIAYETEASVARVYTIPVLPVLLQTTPYTRAFYRSSEPWWSDHDIEELIKVRQRRQAALEERDGLQPLKLIAITHESSIRQSIGSPEIMHEQLGHLVERSTAPNIELRVFPFSSPPLFTSTCMYAYFEFHDAMDRDVVNVETHAGFRYIETTEQVSRYRRYYEELYAHSLPPEETRALIRSVQEQHYS</sequence>
<dbReference type="SUPFAM" id="SSF47413">
    <property type="entry name" value="lambda repressor-like DNA-binding domains"/>
    <property type="match status" value="1"/>
</dbReference>
<evidence type="ECO:0000259" key="1">
    <source>
        <dbReference type="PROSITE" id="PS50943"/>
    </source>
</evidence>
<evidence type="ECO:0000313" key="3">
    <source>
        <dbReference type="Proteomes" id="UP000741013"/>
    </source>
</evidence>
<feature type="domain" description="HTH cro/C1-type" evidence="1">
    <location>
        <begin position="18"/>
        <end position="72"/>
    </location>
</feature>
<protein>
    <submittedName>
        <fullName evidence="2">Transcriptional regulator with XRE-family HTH domain</fullName>
    </submittedName>
</protein>
<dbReference type="CDD" id="cd00093">
    <property type="entry name" value="HTH_XRE"/>
    <property type="match status" value="1"/>
</dbReference>
<accession>A0ABS4PJ66</accession>
<dbReference type="Gene3D" id="1.10.260.40">
    <property type="entry name" value="lambda repressor-like DNA-binding domains"/>
    <property type="match status" value="1"/>
</dbReference>
<dbReference type="Pfam" id="PF13560">
    <property type="entry name" value="HTH_31"/>
    <property type="match status" value="1"/>
</dbReference>